<keyword evidence="3" id="KW-1185">Reference proteome</keyword>
<dbReference type="EMBL" id="BX294134">
    <property type="protein sequence ID" value="CAD71820.1"/>
    <property type="molecule type" value="Genomic_DNA"/>
</dbReference>
<keyword evidence="1" id="KW-0812">Transmembrane</keyword>
<keyword evidence="1" id="KW-0472">Membrane</keyword>
<dbReference type="TCDB" id="9.B.148.2.1">
    <property type="family name" value="the bacterial 4 tms putative dmt (b-4dmt) family"/>
</dbReference>
<reference evidence="2 3" key="1">
    <citation type="journal article" date="2003" name="Proc. Natl. Acad. Sci. U.S.A.">
        <title>Complete genome sequence of the marine planctomycete Pirellula sp. strain 1.</title>
        <authorList>
            <person name="Gloeckner F.O."/>
            <person name="Kube M."/>
            <person name="Bauer M."/>
            <person name="Teeling H."/>
            <person name="Lombardot T."/>
            <person name="Ludwig W."/>
            <person name="Gade D."/>
            <person name="Beck A."/>
            <person name="Borzym K."/>
            <person name="Heitmann K."/>
            <person name="Rabus R."/>
            <person name="Schlesner H."/>
            <person name="Amann R."/>
            <person name="Reinhardt R."/>
        </authorList>
    </citation>
    <scope>NUCLEOTIDE SEQUENCE [LARGE SCALE GENOMIC DNA]</scope>
    <source>
        <strain evidence="3">DSM 10527 / NCIMB 13988 / SH1</strain>
    </source>
</reference>
<dbReference type="KEGG" id="rba:RB923"/>
<dbReference type="STRING" id="243090.RB923"/>
<accession>Q7UY28</accession>
<evidence type="ECO:0000313" key="3">
    <source>
        <dbReference type="Proteomes" id="UP000001025"/>
    </source>
</evidence>
<dbReference type="InParanoid" id="Q7UY28"/>
<dbReference type="EnsemblBacteria" id="CAD71820">
    <property type="protein sequence ID" value="CAD71820"/>
    <property type="gene ID" value="RB923"/>
</dbReference>
<proteinExistence type="predicted"/>
<evidence type="ECO:0000313" key="2">
    <source>
        <dbReference type="EMBL" id="CAD71820.1"/>
    </source>
</evidence>
<feature type="transmembrane region" description="Helical" evidence="1">
    <location>
        <begin position="72"/>
        <end position="92"/>
    </location>
</feature>
<dbReference type="PROSITE" id="PS51257">
    <property type="entry name" value="PROKAR_LIPOPROTEIN"/>
    <property type="match status" value="1"/>
</dbReference>
<sequence>MFPKRKHLPTFAIVGLPLAGACVGAALSAIYPPRNPIDYWPTIGFLSVGFAVVGLLFGVLTWLWLRGRIPAVVALSAVAIPACAFGWFINGKGGNWDAAWWFGLVGFTALVLFFARSADLIARRDGDARGG</sequence>
<gene>
    <name evidence="2" type="ordered locus">RB923</name>
</gene>
<keyword evidence="1" id="KW-1133">Transmembrane helix</keyword>
<evidence type="ECO:0000256" key="1">
    <source>
        <dbReference type="SAM" id="Phobius"/>
    </source>
</evidence>
<dbReference type="AlphaFoldDB" id="Q7UY28"/>
<feature type="transmembrane region" description="Helical" evidence="1">
    <location>
        <begin position="98"/>
        <end position="115"/>
    </location>
</feature>
<feature type="transmembrane region" description="Helical" evidence="1">
    <location>
        <begin position="44"/>
        <end position="65"/>
    </location>
</feature>
<name>Q7UY28_RHOBA</name>
<protein>
    <submittedName>
        <fullName evidence="2">Uncharacterized protein</fullName>
    </submittedName>
</protein>
<organism evidence="2 3">
    <name type="scientific">Rhodopirellula baltica (strain DSM 10527 / NCIMB 13988 / SH1)</name>
    <dbReference type="NCBI Taxonomy" id="243090"/>
    <lineage>
        <taxon>Bacteria</taxon>
        <taxon>Pseudomonadati</taxon>
        <taxon>Planctomycetota</taxon>
        <taxon>Planctomycetia</taxon>
        <taxon>Pirellulales</taxon>
        <taxon>Pirellulaceae</taxon>
        <taxon>Rhodopirellula</taxon>
    </lineage>
</organism>
<dbReference type="Proteomes" id="UP000001025">
    <property type="component" value="Chromosome"/>
</dbReference>
<dbReference type="OrthoDB" id="290430at2"/>
<dbReference type="HOGENOM" id="CLU_1925917_0_0_0"/>